<dbReference type="InterPro" id="IPR029044">
    <property type="entry name" value="Nucleotide-diphossugar_trans"/>
</dbReference>
<name>A0A1G8JIJ0_9BACL</name>
<evidence type="ECO:0000313" key="3">
    <source>
        <dbReference type="Proteomes" id="UP000199050"/>
    </source>
</evidence>
<keyword evidence="2" id="KW-0548">Nucleotidyltransferase</keyword>
<dbReference type="GO" id="GO:0016853">
    <property type="term" value="F:isomerase activity"/>
    <property type="evidence" value="ECO:0007669"/>
    <property type="project" value="UniProtKB-KW"/>
</dbReference>
<dbReference type="STRING" id="1174501.SAMN05216192_104196"/>
<dbReference type="InterPro" id="IPR011051">
    <property type="entry name" value="RmlC_Cupin_sf"/>
</dbReference>
<dbReference type="GO" id="GO:0009298">
    <property type="term" value="P:GDP-mannose biosynthetic process"/>
    <property type="evidence" value="ECO:0007669"/>
    <property type="project" value="TreeGrafter"/>
</dbReference>
<dbReference type="InterPro" id="IPR051161">
    <property type="entry name" value="Mannose-6P_isomerase_type2"/>
</dbReference>
<accession>A0A1G8JIJ0</accession>
<reference evidence="3" key="1">
    <citation type="submission" date="2016-10" db="EMBL/GenBank/DDBJ databases">
        <authorList>
            <person name="Varghese N."/>
            <person name="Submissions S."/>
        </authorList>
    </citation>
    <scope>NUCLEOTIDE SEQUENCE [LARGE SCALE GENOMIC DNA]</scope>
    <source>
        <strain evidence="3">CGMCC 1.11012</strain>
    </source>
</reference>
<gene>
    <name evidence="2" type="ORF">SAMN05216192_104196</name>
</gene>
<organism evidence="2 3">
    <name type="scientific">Paenibacillus typhae</name>
    <dbReference type="NCBI Taxonomy" id="1174501"/>
    <lineage>
        <taxon>Bacteria</taxon>
        <taxon>Bacillati</taxon>
        <taxon>Bacillota</taxon>
        <taxon>Bacilli</taxon>
        <taxon>Bacillales</taxon>
        <taxon>Paenibacillaceae</taxon>
        <taxon>Paenibacillus</taxon>
    </lineage>
</organism>
<dbReference type="SUPFAM" id="SSF51182">
    <property type="entry name" value="RmlC-like cupins"/>
    <property type="match status" value="1"/>
</dbReference>
<protein>
    <submittedName>
        <fullName evidence="2">Mannose-1-phosphate guanylyltransferase (GDP) /mannose-6-phosphate isomerase, type 2</fullName>
    </submittedName>
</protein>
<proteinExistence type="predicted"/>
<dbReference type="RefSeq" id="WP_090713052.1">
    <property type="nucleotide sequence ID" value="NZ_CBCSKY010000031.1"/>
</dbReference>
<keyword evidence="3" id="KW-1185">Reference proteome</keyword>
<dbReference type="PANTHER" id="PTHR46390:SF1">
    <property type="entry name" value="MANNOSE-1-PHOSPHATE GUANYLYLTRANSFERASE"/>
    <property type="match status" value="1"/>
</dbReference>
<dbReference type="EMBL" id="FNDX01000004">
    <property type="protein sequence ID" value="SDI30942.1"/>
    <property type="molecule type" value="Genomic_DNA"/>
</dbReference>
<sequence length="440" mass="47310">MQHTILLCGGSGQRLWPLSGVIRSKMFLNLLPAPDGGTESMIGRVCRQLGRAGLGESVLFVTHKDQAALVRRYTGNRYPVIGEPHKRGTFTAAALGVLHLYTTGTAKPEDTVCVAPADMFADDVFFQLFHRFTEVLAASGSELALLGTRPAHPSDQYGYIIPGEEASGGYAKVISFEEKPGRARAEELLQASALWNCGVFAFRPSFMLSQLERMGLPAELAAFTDSYPGLPVLSFDKEIAERSSKAVVLRHEGEWRDLGSWAVLSEELQQPVTGAGGIWGESTDSVIINELNIPLHVIGVPGIVAAASPEGILVAGKHEANAVKEIVQQNAAGPRYGECSWGSYTILDRAASGPERTVTIKLGILEGRELPVISCSNSRKHWIILSGHGEITHNGISTAVHPGDCLAITLAEQHGIKACTAMELIEIRTSDGDDEDSIYT</sequence>
<dbReference type="SUPFAM" id="SSF53448">
    <property type="entry name" value="Nucleotide-diphospho-sugar transferases"/>
    <property type="match status" value="1"/>
</dbReference>
<evidence type="ECO:0000313" key="2">
    <source>
        <dbReference type="EMBL" id="SDI30942.1"/>
    </source>
</evidence>
<dbReference type="AlphaFoldDB" id="A0A1G8JIJ0"/>
<dbReference type="Proteomes" id="UP000199050">
    <property type="component" value="Unassembled WGS sequence"/>
</dbReference>
<dbReference type="Pfam" id="PF00483">
    <property type="entry name" value="NTP_transferase"/>
    <property type="match status" value="1"/>
</dbReference>
<dbReference type="GO" id="GO:0004475">
    <property type="term" value="F:mannose-1-phosphate guanylyltransferase (GTP) activity"/>
    <property type="evidence" value="ECO:0007669"/>
    <property type="project" value="TreeGrafter"/>
</dbReference>
<dbReference type="PANTHER" id="PTHR46390">
    <property type="entry name" value="MANNOSE-1-PHOSPHATE GUANYLYLTRANSFERASE"/>
    <property type="match status" value="1"/>
</dbReference>
<feature type="domain" description="Nucleotidyl transferase" evidence="1">
    <location>
        <begin position="4"/>
        <end position="266"/>
    </location>
</feature>
<keyword evidence="2" id="KW-0413">Isomerase</keyword>
<evidence type="ECO:0000259" key="1">
    <source>
        <dbReference type="Pfam" id="PF00483"/>
    </source>
</evidence>
<keyword evidence="2" id="KW-0808">Transferase</keyword>
<dbReference type="InterPro" id="IPR005835">
    <property type="entry name" value="NTP_transferase_dom"/>
</dbReference>
<dbReference type="Gene3D" id="3.90.550.10">
    <property type="entry name" value="Spore Coat Polysaccharide Biosynthesis Protein SpsA, Chain A"/>
    <property type="match status" value="1"/>
</dbReference>
<dbReference type="OrthoDB" id="9806359at2"/>